<dbReference type="GO" id="GO:0016121">
    <property type="term" value="P:carotene catabolic process"/>
    <property type="evidence" value="ECO:0007669"/>
    <property type="project" value="TreeGrafter"/>
</dbReference>
<keyword evidence="4" id="KW-0809">Transit peptide</keyword>
<evidence type="ECO:0000256" key="4">
    <source>
        <dbReference type="ARBA" id="ARBA00022946"/>
    </source>
</evidence>
<comment type="cofactor">
    <cofactor evidence="1">
        <name>Fe(2+)</name>
        <dbReference type="ChEBI" id="CHEBI:29033"/>
    </cofactor>
</comment>
<evidence type="ECO:0000256" key="3">
    <source>
        <dbReference type="ARBA" id="ARBA00022723"/>
    </source>
</evidence>
<sequence>MIHDWAFTDSHYVVLGNRIRLDIPGSMLAMTRTHPMIAALALDPGRRTTPVYLLPRSTEAVASGRDWTVPVEAPSQMWSLHVGNAFEKDNGRGGLDLHLHMSGCSYDWFHFHKMFGYNWKNKKLEPSFMNAVKTKEMLPANARPR</sequence>
<keyword evidence="8" id="KW-1185">Reference proteome</keyword>
<keyword evidence="5" id="KW-0223">Dioxygenase</keyword>
<organism evidence="7 8">
    <name type="scientific">Aegilops tauschii subsp. strangulata</name>
    <name type="common">Goatgrass</name>
    <dbReference type="NCBI Taxonomy" id="200361"/>
    <lineage>
        <taxon>Eukaryota</taxon>
        <taxon>Viridiplantae</taxon>
        <taxon>Streptophyta</taxon>
        <taxon>Embryophyta</taxon>
        <taxon>Tracheophyta</taxon>
        <taxon>Spermatophyta</taxon>
        <taxon>Magnoliopsida</taxon>
        <taxon>Liliopsida</taxon>
        <taxon>Poales</taxon>
        <taxon>Poaceae</taxon>
        <taxon>BOP clade</taxon>
        <taxon>Pooideae</taxon>
        <taxon>Triticodae</taxon>
        <taxon>Triticeae</taxon>
        <taxon>Triticinae</taxon>
        <taxon>Aegilops</taxon>
    </lineage>
</organism>
<dbReference type="EnsemblPlants" id="AET4Gv20692500.1">
    <property type="protein sequence ID" value="AET4Gv20692500.1"/>
    <property type="gene ID" value="AET4Gv20692500"/>
</dbReference>
<comment type="similarity">
    <text evidence="2">Belongs to the carotenoid oxygenase family.</text>
</comment>
<keyword evidence="5" id="KW-0560">Oxidoreductase</keyword>
<dbReference type="Proteomes" id="UP000015105">
    <property type="component" value="Chromosome 4D"/>
</dbReference>
<evidence type="ECO:0000313" key="7">
    <source>
        <dbReference type="EnsemblPlants" id="AET4Gv20692500.1"/>
    </source>
</evidence>
<evidence type="ECO:0000313" key="8">
    <source>
        <dbReference type="Proteomes" id="UP000015105"/>
    </source>
</evidence>
<protein>
    <submittedName>
        <fullName evidence="7">Uncharacterized protein</fullName>
    </submittedName>
</protein>
<evidence type="ECO:0000256" key="2">
    <source>
        <dbReference type="ARBA" id="ARBA00006787"/>
    </source>
</evidence>
<evidence type="ECO:0000256" key="5">
    <source>
        <dbReference type="ARBA" id="ARBA00022964"/>
    </source>
</evidence>
<reference evidence="7" key="5">
    <citation type="journal article" date="2021" name="G3 (Bethesda)">
        <title>Aegilops tauschii genome assembly Aet v5.0 features greater sequence contiguity and improved annotation.</title>
        <authorList>
            <person name="Wang L."/>
            <person name="Zhu T."/>
            <person name="Rodriguez J.C."/>
            <person name="Deal K.R."/>
            <person name="Dubcovsky J."/>
            <person name="McGuire P.E."/>
            <person name="Lux T."/>
            <person name="Spannagl M."/>
            <person name="Mayer K.F.X."/>
            <person name="Baldrich P."/>
            <person name="Meyers B.C."/>
            <person name="Huo N."/>
            <person name="Gu Y.Q."/>
            <person name="Zhou H."/>
            <person name="Devos K.M."/>
            <person name="Bennetzen J.L."/>
            <person name="Unver T."/>
            <person name="Budak H."/>
            <person name="Gulick P.J."/>
            <person name="Galiba G."/>
            <person name="Kalapos B."/>
            <person name="Nelson D.R."/>
            <person name="Li P."/>
            <person name="You F.M."/>
            <person name="Luo M.C."/>
            <person name="Dvorak J."/>
        </authorList>
    </citation>
    <scope>NUCLEOTIDE SEQUENCE [LARGE SCALE GENOMIC DNA]</scope>
    <source>
        <strain evidence="7">cv. AL8/78</strain>
    </source>
</reference>
<evidence type="ECO:0000256" key="1">
    <source>
        <dbReference type="ARBA" id="ARBA00001954"/>
    </source>
</evidence>
<reference evidence="8" key="2">
    <citation type="journal article" date="2017" name="Nat. Plants">
        <title>The Aegilops tauschii genome reveals multiple impacts of transposons.</title>
        <authorList>
            <person name="Zhao G."/>
            <person name="Zou C."/>
            <person name="Li K."/>
            <person name="Wang K."/>
            <person name="Li T."/>
            <person name="Gao L."/>
            <person name="Zhang X."/>
            <person name="Wang H."/>
            <person name="Yang Z."/>
            <person name="Liu X."/>
            <person name="Jiang W."/>
            <person name="Mao L."/>
            <person name="Kong X."/>
            <person name="Jiao Y."/>
            <person name="Jia J."/>
        </authorList>
    </citation>
    <scope>NUCLEOTIDE SEQUENCE [LARGE SCALE GENOMIC DNA]</scope>
    <source>
        <strain evidence="8">cv. AL8/78</strain>
    </source>
</reference>
<dbReference type="GO" id="GO:0009570">
    <property type="term" value="C:chloroplast stroma"/>
    <property type="evidence" value="ECO:0007669"/>
    <property type="project" value="TreeGrafter"/>
</dbReference>
<name>A0A453IVI5_AEGTS</name>
<dbReference type="Gramene" id="AET4Gv20692500.1">
    <property type="protein sequence ID" value="AET4Gv20692500.1"/>
    <property type="gene ID" value="AET4Gv20692500"/>
</dbReference>
<dbReference type="STRING" id="200361.A0A453IVI5"/>
<dbReference type="Pfam" id="PF03055">
    <property type="entry name" value="RPE65"/>
    <property type="match status" value="1"/>
</dbReference>
<proteinExistence type="inferred from homology"/>
<keyword evidence="6" id="KW-0408">Iron</keyword>
<dbReference type="GO" id="GO:0046872">
    <property type="term" value="F:metal ion binding"/>
    <property type="evidence" value="ECO:0007669"/>
    <property type="project" value="UniProtKB-KW"/>
</dbReference>
<reference evidence="8" key="1">
    <citation type="journal article" date="2014" name="Science">
        <title>Ancient hybridizations among the ancestral genomes of bread wheat.</title>
        <authorList>
            <consortium name="International Wheat Genome Sequencing Consortium,"/>
            <person name="Marcussen T."/>
            <person name="Sandve S.R."/>
            <person name="Heier L."/>
            <person name="Spannagl M."/>
            <person name="Pfeifer M."/>
            <person name="Jakobsen K.S."/>
            <person name="Wulff B.B."/>
            <person name="Steuernagel B."/>
            <person name="Mayer K.F."/>
            <person name="Olsen O.A."/>
        </authorList>
    </citation>
    <scope>NUCLEOTIDE SEQUENCE [LARGE SCALE GENOMIC DNA]</scope>
    <source>
        <strain evidence="8">cv. AL8/78</strain>
    </source>
</reference>
<dbReference type="AlphaFoldDB" id="A0A453IVI5"/>
<evidence type="ECO:0000256" key="6">
    <source>
        <dbReference type="ARBA" id="ARBA00023004"/>
    </source>
</evidence>
<dbReference type="PANTHER" id="PTHR10543:SF37">
    <property type="entry name" value="CAROTENOID CLEAVAGE DIOXYGENASE 7, CHLOROPLASTIC"/>
    <property type="match status" value="1"/>
</dbReference>
<dbReference type="PANTHER" id="PTHR10543">
    <property type="entry name" value="BETA-CAROTENE DIOXYGENASE"/>
    <property type="match status" value="1"/>
</dbReference>
<reference evidence="7" key="4">
    <citation type="submission" date="2019-03" db="UniProtKB">
        <authorList>
            <consortium name="EnsemblPlants"/>
        </authorList>
    </citation>
    <scope>IDENTIFICATION</scope>
</reference>
<dbReference type="GO" id="GO:0045549">
    <property type="term" value="F:9-cis-epoxycarotenoid dioxygenase activity"/>
    <property type="evidence" value="ECO:0007669"/>
    <property type="project" value="TreeGrafter"/>
</dbReference>
<reference evidence="7" key="3">
    <citation type="journal article" date="2017" name="Nature">
        <title>Genome sequence of the progenitor of the wheat D genome Aegilops tauschii.</title>
        <authorList>
            <person name="Luo M.C."/>
            <person name="Gu Y.Q."/>
            <person name="Puiu D."/>
            <person name="Wang H."/>
            <person name="Twardziok S.O."/>
            <person name="Deal K.R."/>
            <person name="Huo N."/>
            <person name="Zhu T."/>
            <person name="Wang L."/>
            <person name="Wang Y."/>
            <person name="McGuire P.E."/>
            <person name="Liu S."/>
            <person name="Long H."/>
            <person name="Ramasamy R.K."/>
            <person name="Rodriguez J.C."/>
            <person name="Van S.L."/>
            <person name="Yuan L."/>
            <person name="Wang Z."/>
            <person name="Xia Z."/>
            <person name="Xiao L."/>
            <person name="Anderson O.D."/>
            <person name="Ouyang S."/>
            <person name="Liang Y."/>
            <person name="Zimin A.V."/>
            <person name="Pertea G."/>
            <person name="Qi P."/>
            <person name="Bennetzen J.L."/>
            <person name="Dai X."/>
            <person name="Dawson M.W."/>
            <person name="Muller H.G."/>
            <person name="Kugler K."/>
            <person name="Rivarola-Duarte L."/>
            <person name="Spannagl M."/>
            <person name="Mayer K.F.X."/>
            <person name="Lu F.H."/>
            <person name="Bevan M.W."/>
            <person name="Leroy P."/>
            <person name="Li P."/>
            <person name="You F.M."/>
            <person name="Sun Q."/>
            <person name="Liu Z."/>
            <person name="Lyons E."/>
            <person name="Wicker T."/>
            <person name="Salzberg S.L."/>
            <person name="Devos K.M."/>
            <person name="Dvorak J."/>
        </authorList>
    </citation>
    <scope>NUCLEOTIDE SEQUENCE [LARGE SCALE GENOMIC DNA]</scope>
    <source>
        <strain evidence="7">cv. AL8/78</strain>
    </source>
</reference>
<keyword evidence="3" id="KW-0479">Metal-binding</keyword>
<accession>A0A453IVI5</accession>
<dbReference type="InterPro" id="IPR004294">
    <property type="entry name" value="Carotenoid_Oase"/>
</dbReference>